<protein>
    <recommendedName>
        <fullName evidence="2">DUF4241 domain-containing protein</fullName>
    </recommendedName>
</protein>
<organism evidence="1">
    <name type="scientific">Caulobacter phage BL57</name>
    <dbReference type="NCBI Taxonomy" id="3348355"/>
    <lineage>
        <taxon>Viruses</taxon>
    </lineage>
</organism>
<gene>
    <name evidence="1" type="ORF">BL57_316</name>
</gene>
<name>A0AB74UJ33_9VIRU</name>
<accession>A0AB74UJ33</accession>
<dbReference type="EMBL" id="PQ287320">
    <property type="protein sequence ID" value="XHV10788.1"/>
    <property type="molecule type" value="Genomic_DNA"/>
</dbReference>
<evidence type="ECO:0000313" key="1">
    <source>
        <dbReference type="EMBL" id="XHV10788.1"/>
    </source>
</evidence>
<reference evidence="1" key="1">
    <citation type="submission" date="2024-10" db="EMBL/GenBank/DDBJ databases">
        <title>Genetic diversity among independent isolates of the Dolichocephalovirinae subfamily.</title>
        <authorList>
            <person name="Ely B."/>
            <person name="Thomas Q."/>
            <person name="Mohammadi T."/>
        </authorList>
    </citation>
    <scope>NUCLEOTIDE SEQUENCE</scope>
</reference>
<sequence length="307" mass="34390">MTTHPRFTDFEHRATLVTKTGSLWIGDPCYVIKDNDEKRPKDLGKAWVDIADRFLTRSGDKQAAEFKHDMGHTGMGVMVSTYDGRVEVPLYVQYGGDGGAFGGSKRPRRVLVDFAPDLADALPAAKGDHRDFAGFVEVGSVDVDAGCVFFADPAGVLTDPGARRPEDFGADWGEFCNRMFERSGYDAEQEAYSKHRYKRDGAWSTYFAKNVDWTKYKEMSEEDREALRKTTYEAFDAQYVEEPYVSQGLDTGVSNFKRDDGRDGLCSVISTYYGDGGYPVYVLYGQTGRPRMVLVDFDPSGDEDDEE</sequence>
<evidence type="ECO:0008006" key="2">
    <source>
        <dbReference type="Google" id="ProtNLM"/>
    </source>
</evidence>
<proteinExistence type="predicted"/>